<evidence type="ECO:0000313" key="3">
    <source>
        <dbReference type="Proteomes" id="UP000322079"/>
    </source>
</evidence>
<proteinExistence type="predicted"/>
<feature type="chain" id="PRO_5022878782" description="Chromosome condensation regulator RCC1" evidence="1">
    <location>
        <begin position="25"/>
        <end position="557"/>
    </location>
</feature>
<dbReference type="PANTHER" id="PTHR45982:SF1">
    <property type="entry name" value="REGULATOR OF CHROMOSOME CONDENSATION"/>
    <property type="match status" value="1"/>
</dbReference>
<keyword evidence="3" id="KW-1185">Reference proteome</keyword>
<evidence type="ECO:0000313" key="2">
    <source>
        <dbReference type="EMBL" id="QEL57315.1"/>
    </source>
</evidence>
<dbReference type="AlphaFoldDB" id="A0A5C1DKT5"/>
<dbReference type="PROSITE" id="PS51257">
    <property type="entry name" value="PROKAR_LIPOPROTEIN"/>
    <property type="match status" value="1"/>
</dbReference>
<reference evidence="2 3" key="1">
    <citation type="submission" date="2019-08" db="EMBL/GenBank/DDBJ databases">
        <title>Chromobacterium paludis, a novel bacterium isolated from a Maryland marsh pond.</title>
        <authorList>
            <person name="Blackburn M.B."/>
            <person name="Gundersen-Rindal D.E."/>
        </authorList>
    </citation>
    <scope>NUCLEOTIDE SEQUENCE [LARGE SCALE GENOMIC DNA]</scope>
    <source>
        <strain evidence="3">IIBBL 257-1</strain>
    </source>
</reference>
<feature type="signal peptide" evidence="1">
    <location>
        <begin position="1"/>
        <end position="24"/>
    </location>
</feature>
<sequence length="557" mass="56994">MTRTHTPWRLSAMALSIGLIGTLAGCGGGGGDTASSSSGNTNTLVSAPLSLDVYGARGGTLTAASSNCNGDLQLTWQSYNQPSTQQGSYIDDPDPSAPLLVRASCGFRTAVQSLAPQTVFASPSVFAVAKADGTLAVWGSNRLGGDTSALAVQPKNVVQVAGSERAWAALQKDGTVISWGRGASGGNHDGKGGVGSGDYMGPVVPLNSVTKLWPLKRGFVALNKDGSATAWGNLEVPFDGNGDFLPIPSFFSSSTIGQFRDITDVSYSEGAVAALKKDGTVFAFGDPSVGGDTSAVAAKLNNVVKLYSTDYSFTALKKDGSVVTWGMNFDNNDTGLYDGTEPMPLSNLSLLSNRNVIAALSQSGVVSTIGSVIFDRGADLSAFKGGLSNVAKVFASKTAFAALKKDGTVVTWGDSQRNDVGSVQAQLNNVATVASTETAFAALKKDGTVVTWGDETRGGDSSAVQAKLSNVVALFSNDYAFAALKKDGTVVTWGAAAHGGDSSAVQAKLQNIRAIYSTGLGGFLAVSKDGQLVNWGSPSAGGGKLPAGLTTIPYLKS</sequence>
<dbReference type="InterPro" id="IPR009091">
    <property type="entry name" value="RCC1/BLIP-II"/>
</dbReference>
<dbReference type="EMBL" id="CP043473">
    <property type="protein sequence ID" value="QEL57315.1"/>
    <property type="molecule type" value="Genomic_DNA"/>
</dbReference>
<dbReference type="InterPro" id="IPR051553">
    <property type="entry name" value="Ran_GTPase-activating"/>
</dbReference>
<dbReference type="RefSeq" id="WP_149298850.1">
    <property type="nucleotide sequence ID" value="NZ_CP043473.1"/>
</dbReference>
<gene>
    <name evidence="2" type="ORF">FYK34_17955</name>
</gene>
<dbReference type="Proteomes" id="UP000322079">
    <property type="component" value="Chromosome"/>
</dbReference>
<dbReference type="SUPFAM" id="SSF50985">
    <property type="entry name" value="RCC1/BLIP-II"/>
    <property type="match status" value="1"/>
</dbReference>
<evidence type="ECO:0000256" key="1">
    <source>
        <dbReference type="SAM" id="SignalP"/>
    </source>
</evidence>
<organism evidence="2 3">
    <name type="scientific">Chromobacterium paludis</name>
    <dbReference type="NCBI Taxonomy" id="2605945"/>
    <lineage>
        <taxon>Bacteria</taxon>
        <taxon>Pseudomonadati</taxon>
        <taxon>Pseudomonadota</taxon>
        <taxon>Betaproteobacteria</taxon>
        <taxon>Neisseriales</taxon>
        <taxon>Chromobacteriaceae</taxon>
        <taxon>Chromobacterium</taxon>
    </lineage>
</organism>
<accession>A0A5C1DKT5</accession>
<protein>
    <recommendedName>
        <fullName evidence="4">Chromosome condensation regulator RCC1</fullName>
    </recommendedName>
</protein>
<dbReference type="Gene3D" id="2.130.10.30">
    <property type="entry name" value="Regulator of chromosome condensation 1/beta-lactamase-inhibitor protein II"/>
    <property type="match status" value="2"/>
</dbReference>
<name>A0A5C1DKT5_9NEIS</name>
<dbReference type="KEGG" id="chrm:FYK34_17955"/>
<keyword evidence="1" id="KW-0732">Signal</keyword>
<evidence type="ECO:0008006" key="4">
    <source>
        <dbReference type="Google" id="ProtNLM"/>
    </source>
</evidence>
<dbReference type="PANTHER" id="PTHR45982">
    <property type="entry name" value="REGULATOR OF CHROMOSOME CONDENSATION"/>
    <property type="match status" value="1"/>
</dbReference>